<reference evidence="8 9" key="1">
    <citation type="submission" date="2018-08" db="EMBL/GenBank/DDBJ databases">
        <title>A genome reference for cultivated species of the human gut microbiota.</title>
        <authorList>
            <person name="Zou Y."/>
            <person name="Xue W."/>
            <person name="Luo G."/>
        </authorList>
    </citation>
    <scope>NUCLEOTIDE SEQUENCE [LARGE SCALE GENOMIC DNA]</scope>
    <source>
        <strain evidence="8 9">OF02-6LB</strain>
    </source>
</reference>
<keyword evidence="4 5" id="KW-0472">Membrane</keyword>
<dbReference type="GO" id="GO:0012505">
    <property type="term" value="C:endomembrane system"/>
    <property type="evidence" value="ECO:0007669"/>
    <property type="project" value="UniProtKB-SubCell"/>
</dbReference>
<evidence type="ECO:0000259" key="7">
    <source>
        <dbReference type="Pfam" id="PF00361"/>
    </source>
</evidence>
<dbReference type="GO" id="GO:0005886">
    <property type="term" value="C:plasma membrane"/>
    <property type="evidence" value="ECO:0007669"/>
    <property type="project" value="UniProtKB-SubCell"/>
</dbReference>
<proteinExistence type="inferred from homology"/>
<dbReference type="GO" id="GO:0042773">
    <property type="term" value="P:ATP synthesis coupled electron transport"/>
    <property type="evidence" value="ECO:0007669"/>
    <property type="project" value="InterPro"/>
</dbReference>
<dbReference type="InterPro" id="IPR010096">
    <property type="entry name" value="NADH-Q_OxRdtase_suN/2"/>
</dbReference>
<dbReference type="RefSeq" id="WP_122134079.1">
    <property type="nucleotide sequence ID" value="NZ_QSCQ01000004.1"/>
</dbReference>
<name>A0A413JAY2_9BACE</name>
<evidence type="ECO:0000256" key="1">
    <source>
        <dbReference type="ARBA" id="ARBA00004127"/>
    </source>
</evidence>
<keyword evidence="5" id="KW-1278">Translocase</keyword>
<dbReference type="Proteomes" id="UP000284431">
    <property type="component" value="Unassembled WGS sequence"/>
</dbReference>
<feature type="transmembrane region" description="Helical" evidence="5">
    <location>
        <begin position="205"/>
        <end position="229"/>
    </location>
</feature>
<evidence type="ECO:0000256" key="3">
    <source>
        <dbReference type="ARBA" id="ARBA00022989"/>
    </source>
</evidence>
<dbReference type="AlphaFoldDB" id="A0A413JAY2"/>
<keyword evidence="5" id="KW-0520">NAD</keyword>
<evidence type="ECO:0000256" key="5">
    <source>
        <dbReference type="HAMAP-Rule" id="MF_00445"/>
    </source>
</evidence>
<keyword evidence="5" id="KW-0874">Quinone</keyword>
<comment type="catalytic activity">
    <reaction evidence="5">
        <text>a quinone + NADH + 5 H(+)(in) = a quinol + NAD(+) + 4 H(+)(out)</text>
        <dbReference type="Rhea" id="RHEA:57888"/>
        <dbReference type="ChEBI" id="CHEBI:15378"/>
        <dbReference type="ChEBI" id="CHEBI:24646"/>
        <dbReference type="ChEBI" id="CHEBI:57540"/>
        <dbReference type="ChEBI" id="CHEBI:57945"/>
        <dbReference type="ChEBI" id="CHEBI:132124"/>
    </reaction>
</comment>
<feature type="domain" description="NADH:quinone oxidoreductase/Mrp antiporter transmembrane" evidence="7">
    <location>
        <begin position="129"/>
        <end position="419"/>
    </location>
</feature>
<sequence>MDYSQFLHMREELSLVVVLLLLFLADLFMSPDAHKNDGKARLNTMLPVILMAVHTAINLIPGTAADVFGGMYHYVPMHTVVKSILNIGTLIVFLMAHEWMKREDTAFKQGEFYVLTLSTLFGMYLMISAGHFLMFFIGLETASIPMAALIAFDKYRHNSSEAGAKYILTALFSSALLLFGLSMIYGSAGTLYFDDLPAHIDGNPLQIMAFVFFFTGMAFKLSLVPFHLWTADVYEGAPSTVTAYLSVISKGSAAFVLLAILIKVFAPMIDDWQEVLYWVTIASITIANIFAIRQQNLKRLMAFSSISQAGYIMLGVIGGTAQGMTALVYYVLVYAAANLGVFAVITIVALRSQKFTLEDYAGLYKTNPKIALLMTLSLFSLAGIPPFAGFFSKFFIFMAAFDAGFHLLVFIALVNTVISLYYYLLIVKAMYITPSDNPIPTFRSDRCTKWGLALCTLGIIGLGIASIVYQSIDKFSFGIIAVR</sequence>
<evidence type="ECO:0000256" key="4">
    <source>
        <dbReference type="ARBA" id="ARBA00023136"/>
    </source>
</evidence>
<dbReference type="EMBL" id="QSCS01000004">
    <property type="protein sequence ID" value="RGY28782.1"/>
    <property type="molecule type" value="Genomic_DNA"/>
</dbReference>
<feature type="transmembrane region" description="Helical" evidence="5">
    <location>
        <begin position="275"/>
        <end position="293"/>
    </location>
</feature>
<dbReference type="GO" id="GO:0008137">
    <property type="term" value="F:NADH dehydrogenase (ubiquinone) activity"/>
    <property type="evidence" value="ECO:0007669"/>
    <property type="project" value="InterPro"/>
</dbReference>
<feature type="transmembrane region" description="Helical" evidence="5">
    <location>
        <begin position="327"/>
        <end position="350"/>
    </location>
</feature>
<dbReference type="GO" id="GO:0048038">
    <property type="term" value="F:quinone binding"/>
    <property type="evidence" value="ECO:0007669"/>
    <property type="project" value="UniProtKB-KW"/>
</dbReference>
<feature type="transmembrane region" description="Helical" evidence="5">
    <location>
        <begin position="80"/>
        <end position="100"/>
    </location>
</feature>
<evidence type="ECO:0000256" key="6">
    <source>
        <dbReference type="RuleBase" id="RU000320"/>
    </source>
</evidence>
<dbReference type="HAMAP" id="MF_00445">
    <property type="entry name" value="NDH1_NuoN_1"/>
    <property type="match status" value="1"/>
</dbReference>
<organism evidence="8 9">
    <name type="scientific">Bacteroides caccae</name>
    <dbReference type="NCBI Taxonomy" id="47678"/>
    <lineage>
        <taxon>Bacteria</taxon>
        <taxon>Pseudomonadati</taxon>
        <taxon>Bacteroidota</taxon>
        <taxon>Bacteroidia</taxon>
        <taxon>Bacteroidales</taxon>
        <taxon>Bacteroidaceae</taxon>
        <taxon>Bacteroides</taxon>
    </lineage>
</organism>
<evidence type="ECO:0000256" key="2">
    <source>
        <dbReference type="ARBA" id="ARBA00022692"/>
    </source>
</evidence>
<dbReference type="EC" id="7.1.1.-" evidence="5"/>
<feature type="transmembrane region" description="Helical" evidence="5">
    <location>
        <begin position="133"/>
        <end position="152"/>
    </location>
</feature>
<comment type="subunit">
    <text evidence="5">NDH-1 is composed of 14 different subunits. Subunits NuoA, H, J, K, L, M, N constitute the membrane sector of the complex.</text>
</comment>
<feature type="transmembrane region" description="Helical" evidence="5">
    <location>
        <begin position="447"/>
        <end position="469"/>
    </location>
</feature>
<dbReference type="NCBIfam" id="TIGR01770">
    <property type="entry name" value="NDH_I_N"/>
    <property type="match status" value="1"/>
</dbReference>
<keyword evidence="3 5" id="KW-1133">Transmembrane helix</keyword>
<evidence type="ECO:0000313" key="9">
    <source>
        <dbReference type="Proteomes" id="UP000284431"/>
    </source>
</evidence>
<keyword evidence="5" id="KW-1003">Cell membrane</keyword>
<keyword evidence="2 5" id="KW-0812">Transmembrane</keyword>
<feature type="transmembrane region" description="Helical" evidence="5">
    <location>
        <begin position="403"/>
        <end position="426"/>
    </location>
</feature>
<feature type="transmembrane region" description="Helical" evidence="5">
    <location>
        <begin position="241"/>
        <end position="269"/>
    </location>
</feature>
<dbReference type="Pfam" id="PF00361">
    <property type="entry name" value="Proton_antipo_M"/>
    <property type="match status" value="1"/>
</dbReference>
<feature type="transmembrane region" description="Helical" evidence="5">
    <location>
        <begin position="300"/>
        <end position="321"/>
    </location>
</feature>
<feature type="transmembrane region" description="Helical" evidence="5">
    <location>
        <begin position="12"/>
        <end position="30"/>
    </location>
</feature>
<comment type="similarity">
    <text evidence="5">Belongs to the complex I subunit 2 family.</text>
</comment>
<feature type="transmembrane region" description="Helical" evidence="5">
    <location>
        <begin position="164"/>
        <end position="185"/>
    </location>
</feature>
<dbReference type="GO" id="GO:0050136">
    <property type="term" value="F:NADH dehydrogenase (quinone) (non-electrogenic) activity"/>
    <property type="evidence" value="ECO:0007669"/>
    <property type="project" value="UniProtKB-UniRule"/>
</dbReference>
<keyword evidence="5" id="KW-0813">Transport</keyword>
<accession>A0A413JAY2</accession>
<evidence type="ECO:0000313" key="8">
    <source>
        <dbReference type="EMBL" id="RGY28782.1"/>
    </source>
</evidence>
<dbReference type="InterPro" id="IPR001750">
    <property type="entry name" value="ND/Mrp_TM"/>
</dbReference>
<protein>
    <recommendedName>
        <fullName evidence="5">NADH-quinone oxidoreductase subunit N</fullName>
        <ecNumber evidence="5">7.1.1.-</ecNumber>
    </recommendedName>
    <alternativeName>
        <fullName evidence="5">NADH dehydrogenase I subunit N</fullName>
    </alternativeName>
    <alternativeName>
        <fullName evidence="5">NDH-1 subunit N</fullName>
    </alternativeName>
</protein>
<gene>
    <name evidence="5" type="primary">nuoN</name>
    <name evidence="8" type="ORF">DXA49_03565</name>
</gene>
<comment type="caution">
    <text evidence="8">The sequence shown here is derived from an EMBL/GenBank/DDBJ whole genome shotgun (WGS) entry which is preliminary data.</text>
</comment>
<feature type="transmembrane region" description="Helical" evidence="5">
    <location>
        <begin position="112"/>
        <end position="127"/>
    </location>
</feature>
<comment type="function">
    <text evidence="5">NDH-1 shuttles electrons from NADH, via FMN and iron-sulfur (Fe-S) centers, to quinones in the respiratory chain. The immediate electron acceptor for the enzyme in this species is believed to be a menaquinone. Couples the redox reaction to proton translocation (for every two electrons transferred, four hydrogen ions are translocated across the cytoplasmic membrane), and thus conserves the redox energy in a proton gradient.</text>
</comment>
<comment type="subcellular location">
    <subcellularLocation>
        <location evidence="5">Cell membrane</location>
        <topology evidence="5">Multi-pass membrane protein</topology>
    </subcellularLocation>
    <subcellularLocation>
        <location evidence="1">Endomembrane system</location>
        <topology evidence="1">Multi-pass membrane protein</topology>
    </subcellularLocation>
    <subcellularLocation>
        <location evidence="6">Membrane</location>
        <topology evidence="6">Multi-pass membrane protein</topology>
    </subcellularLocation>
</comment>
<dbReference type="PANTHER" id="PTHR22773">
    <property type="entry name" value="NADH DEHYDROGENASE"/>
    <property type="match status" value="1"/>
</dbReference>
<feature type="transmembrane region" description="Helical" evidence="5">
    <location>
        <begin position="370"/>
        <end position="391"/>
    </location>
</feature>